<organism evidence="1 2">
    <name type="scientific">Mycolicibacterium hodleri</name>
    <dbReference type="NCBI Taxonomy" id="49897"/>
    <lineage>
        <taxon>Bacteria</taxon>
        <taxon>Bacillati</taxon>
        <taxon>Actinomycetota</taxon>
        <taxon>Actinomycetes</taxon>
        <taxon>Mycobacteriales</taxon>
        <taxon>Mycobacteriaceae</taxon>
        <taxon>Mycolicibacterium</taxon>
    </lineage>
</organism>
<comment type="caution">
    <text evidence="1">The sequence shown here is derived from an EMBL/GenBank/DDBJ whole genome shotgun (WGS) entry which is preliminary data.</text>
</comment>
<dbReference type="EMBL" id="RCZG01000001">
    <property type="protein sequence ID" value="TPG37097.1"/>
    <property type="molecule type" value="Genomic_DNA"/>
</dbReference>
<reference evidence="1 2" key="1">
    <citation type="journal article" date="2019" name="Environ. Microbiol.">
        <title>Species interactions and distinct microbial communities in high Arctic permafrost affected cryosols are associated with the CH4 and CO2 gas fluxes.</title>
        <authorList>
            <person name="Altshuler I."/>
            <person name="Hamel J."/>
            <person name="Turney S."/>
            <person name="Magnuson E."/>
            <person name="Levesque R."/>
            <person name="Greer C."/>
            <person name="Whyte L.G."/>
        </authorList>
    </citation>
    <scope>NUCLEOTIDE SEQUENCE [LARGE SCALE GENOMIC DNA]</scope>
    <source>
        <strain evidence="1 2">S5.20</strain>
    </source>
</reference>
<protein>
    <submittedName>
        <fullName evidence="1">Uncharacterized protein</fullName>
    </submittedName>
</protein>
<name>A0A502EHZ2_9MYCO</name>
<dbReference type="AlphaFoldDB" id="A0A502EHZ2"/>
<evidence type="ECO:0000313" key="2">
    <source>
        <dbReference type="Proteomes" id="UP000320095"/>
    </source>
</evidence>
<sequence length="97" mass="10326">MSVAAATVAAMSNAAQWATSAANKFRKVARDTESATTKELAEGLAHLAEAIREMDAKWSCTAVVMANPLVSRPRSRGTNSIWHVSGTCPSPRLANRL</sequence>
<gene>
    <name evidence="1" type="ORF">EAH80_04355</name>
</gene>
<keyword evidence="2" id="KW-1185">Reference proteome</keyword>
<evidence type="ECO:0000313" key="1">
    <source>
        <dbReference type="EMBL" id="TPG37097.1"/>
    </source>
</evidence>
<proteinExistence type="predicted"/>
<accession>A0A502EHZ2</accession>
<dbReference type="Proteomes" id="UP000320095">
    <property type="component" value="Unassembled WGS sequence"/>
</dbReference>